<dbReference type="EMBL" id="JAVRRL010000080">
    <property type="protein sequence ID" value="KAK5108700.1"/>
    <property type="molecule type" value="Genomic_DNA"/>
</dbReference>
<comment type="subcellular location">
    <subcellularLocation>
        <location evidence="1">Membrane</location>
        <topology evidence="1">Multi-pass membrane protein</topology>
    </subcellularLocation>
</comment>
<feature type="compositionally biased region" description="Polar residues" evidence="6">
    <location>
        <begin position="264"/>
        <end position="281"/>
    </location>
</feature>
<feature type="transmembrane region" description="Helical" evidence="7">
    <location>
        <begin position="220"/>
        <end position="240"/>
    </location>
</feature>
<feature type="region of interest" description="Disordered" evidence="6">
    <location>
        <begin position="315"/>
        <end position="350"/>
    </location>
</feature>
<feature type="transmembrane region" description="Helical" evidence="7">
    <location>
        <begin position="182"/>
        <end position="200"/>
    </location>
</feature>
<dbReference type="PANTHER" id="PTHR33048">
    <property type="entry name" value="PTH11-LIKE INTEGRAL MEMBRANE PROTEIN (AFU_ORTHOLOGUE AFUA_5G11245)"/>
    <property type="match status" value="1"/>
</dbReference>
<feature type="transmembrane region" description="Helical" evidence="7">
    <location>
        <begin position="14"/>
        <end position="34"/>
    </location>
</feature>
<dbReference type="Proteomes" id="UP001310890">
    <property type="component" value="Unassembled WGS sequence"/>
</dbReference>
<evidence type="ECO:0000256" key="1">
    <source>
        <dbReference type="ARBA" id="ARBA00004141"/>
    </source>
</evidence>
<comment type="caution">
    <text evidence="9">The sequence shown here is derived from an EMBL/GenBank/DDBJ whole genome shotgun (WGS) entry which is preliminary data.</text>
</comment>
<keyword evidence="3 7" id="KW-1133">Transmembrane helix</keyword>
<feature type="transmembrane region" description="Helical" evidence="7">
    <location>
        <begin position="151"/>
        <end position="170"/>
    </location>
</feature>
<feature type="compositionally biased region" description="Polar residues" evidence="6">
    <location>
        <begin position="315"/>
        <end position="326"/>
    </location>
</feature>
<dbReference type="GO" id="GO:0016020">
    <property type="term" value="C:membrane"/>
    <property type="evidence" value="ECO:0007669"/>
    <property type="project" value="UniProtKB-SubCell"/>
</dbReference>
<dbReference type="AlphaFoldDB" id="A0AAN7TBB6"/>
<feature type="domain" description="Rhodopsin" evidence="8">
    <location>
        <begin position="119"/>
        <end position="245"/>
    </location>
</feature>
<proteinExistence type="inferred from homology"/>
<evidence type="ECO:0000256" key="4">
    <source>
        <dbReference type="ARBA" id="ARBA00023136"/>
    </source>
</evidence>
<dbReference type="InterPro" id="IPR049326">
    <property type="entry name" value="Rhodopsin_dom_fungi"/>
</dbReference>
<evidence type="ECO:0000259" key="8">
    <source>
        <dbReference type="Pfam" id="PF20684"/>
    </source>
</evidence>
<dbReference type="InterPro" id="IPR052337">
    <property type="entry name" value="SAT4-like"/>
</dbReference>
<reference evidence="9" key="1">
    <citation type="submission" date="2023-08" db="EMBL/GenBank/DDBJ databases">
        <title>Black Yeasts Isolated from many extreme environments.</title>
        <authorList>
            <person name="Coleine C."/>
            <person name="Stajich J.E."/>
            <person name="Selbmann L."/>
        </authorList>
    </citation>
    <scope>NUCLEOTIDE SEQUENCE</scope>
    <source>
        <strain evidence="9">CCFEE 5401</strain>
    </source>
</reference>
<evidence type="ECO:0000256" key="5">
    <source>
        <dbReference type="ARBA" id="ARBA00038359"/>
    </source>
</evidence>
<accession>A0AAN7TBB6</accession>
<comment type="similarity">
    <text evidence="5">Belongs to the SAT4 family.</text>
</comment>
<evidence type="ECO:0000256" key="7">
    <source>
        <dbReference type="SAM" id="Phobius"/>
    </source>
</evidence>
<keyword evidence="2 7" id="KW-0812">Transmembrane</keyword>
<evidence type="ECO:0000256" key="3">
    <source>
        <dbReference type="ARBA" id="ARBA00022989"/>
    </source>
</evidence>
<keyword evidence="4 7" id="KW-0472">Membrane</keyword>
<name>A0AAN7TBB6_9PEZI</name>
<feature type="domain" description="Rhodopsin" evidence="8">
    <location>
        <begin position="29"/>
        <end position="116"/>
    </location>
</feature>
<protein>
    <recommendedName>
        <fullName evidence="8">Rhodopsin domain-containing protein</fullName>
    </recommendedName>
</protein>
<sequence>MLSPETVRAHLDGAAISTYVLCMIVVPLKIACRLTQGKTNLGWDDTLVVTALVFANAFFYETYIGIRPKLGYNADTFELHSIVKFLQFVFAAQLLYAVAIGLIKASLLAFYWRLFSNLILIFICTPVQAQWDITLPGATCLSRRAVYLGASIPNVVTDGLLLILPIPYVWSLHAPVAQRLAVAGMFLLGCFVSVVSLVRLSVFMGLDLSSPNVTYNLSDVFIWSLVEVQVGIICACIPSLRPAVRILGLGKWFEKNVTSGAQQSGEIRSSPYQYPSTSQRSHPVRKPSMFASLFSHLDEEEDSFEMIGKNHNLQGKNDVSVGVTQSRDWHSTDTTDDGDREGISTPRPGVSEIKVKKDWRLDVTHEPMTSIEMKRRG</sequence>
<evidence type="ECO:0000313" key="10">
    <source>
        <dbReference type="Proteomes" id="UP001310890"/>
    </source>
</evidence>
<feature type="region of interest" description="Disordered" evidence="6">
    <location>
        <begin position="264"/>
        <end position="284"/>
    </location>
</feature>
<gene>
    <name evidence="9" type="ORF">LTR62_008105</name>
</gene>
<dbReference type="Pfam" id="PF20684">
    <property type="entry name" value="Fung_rhodopsin"/>
    <property type="match status" value="2"/>
</dbReference>
<feature type="transmembrane region" description="Helical" evidence="7">
    <location>
        <begin position="46"/>
        <end position="65"/>
    </location>
</feature>
<evidence type="ECO:0000256" key="2">
    <source>
        <dbReference type="ARBA" id="ARBA00022692"/>
    </source>
</evidence>
<feature type="transmembrane region" description="Helical" evidence="7">
    <location>
        <begin position="110"/>
        <end position="131"/>
    </location>
</feature>
<organism evidence="9 10">
    <name type="scientific">Meristemomyces frigidus</name>
    <dbReference type="NCBI Taxonomy" id="1508187"/>
    <lineage>
        <taxon>Eukaryota</taxon>
        <taxon>Fungi</taxon>
        <taxon>Dikarya</taxon>
        <taxon>Ascomycota</taxon>
        <taxon>Pezizomycotina</taxon>
        <taxon>Dothideomycetes</taxon>
        <taxon>Dothideomycetidae</taxon>
        <taxon>Mycosphaerellales</taxon>
        <taxon>Teratosphaeriaceae</taxon>
        <taxon>Meristemomyces</taxon>
    </lineage>
</organism>
<evidence type="ECO:0000256" key="6">
    <source>
        <dbReference type="SAM" id="MobiDB-lite"/>
    </source>
</evidence>
<evidence type="ECO:0000313" key="9">
    <source>
        <dbReference type="EMBL" id="KAK5108700.1"/>
    </source>
</evidence>
<feature type="transmembrane region" description="Helical" evidence="7">
    <location>
        <begin position="85"/>
        <end position="103"/>
    </location>
</feature>
<dbReference type="PANTHER" id="PTHR33048:SF47">
    <property type="entry name" value="INTEGRAL MEMBRANE PROTEIN-RELATED"/>
    <property type="match status" value="1"/>
</dbReference>